<evidence type="ECO:0000256" key="14">
    <source>
        <dbReference type="RuleBase" id="RU000461"/>
    </source>
</evidence>
<dbReference type="SUPFAM" id="SSF48264">
    <property type="entry name" value="Cytochrome P450"/>
    <property type="match status" value="1"/>
</dbReference>
<dbReference type="GO" id="GO:0005506">
    <property type="term" value="F:iron ion binding"/>
    <property type="evidence" value="ECO:0007669"/>
    <property type="project" value="InterPro"/>
</dbReference>
<reference evidence="15" key="1">
    <citation type="journal article" date="2023" name="G3 (Bethesda)">
        <title>Whole genome assemblies of Zophobas morio and Tenebrio molitor.</title>
        <authorList>
            <person name="Kaur S."/>
            <person name="Stinson S.A."/>
            <person name="diCenzo G.C."/>
        </authorList>
    </citation>
    <scope>NUCLEOTIDE SEQUENCE</scope>
    <source>
        <strain evidence="15">QUZm001</strain>
    </source>
</reference>
<evidence type="ECO:0000256" key="6">
    <source>
        <dbReference type="ARBA" id="ARBA00022723"/>
    </source>
</evidence>
<keyword evidence="7" id="KW-0256">Endoplasmic reticulum</keyword>
<keyword evidence="16" id="KW-1185">Reference proteome</keyword>
<feature type="binding site" description="axial binding residue" evidence="13">
    <location>
        <position position="437"/>
    </location>
    <ligand>
        <name>heme</name>
        <dbReference type="ChEBI" id="CHEBI:30413"/>
    </ligand>
    <ligandPart>
        <name>Fe</name>
        <dbReference type="ChEBI" id="CHEBI:18248"/>
    </ligandPart>
</feature>
<dbReference type="PROSITE" id="PS00086">
    <property type="entry name" value="CYTOCHROME_P450"/>
    <property type="match status" value="1"/>
</dbReference>
<keyword evidence="5 13" id="KW-0349">Heme</keyword>
<evidence type="ECO:0008006" key="17">
    <source>
        <dbReference type="Google" id="ProtNLM"/>
    </source>
</evidence>
<evidence type="ECO:0000256" key="4">
    <source>
        <dbReference type="ARBA" id="ARBA00010617"/>
    </source>
</evidence>
<comment type="subcellular location">
    <subcellularLocation>
        <location evidence="3">Endoplasmic reticulum membrane</location>
        <topology evidence="3">Peripheral membrane protein</topology>
    </subcellularLocation>
    <subcellularLocation>
        <location evidence="2">Microsome membrane</location>
        <topology evidence="2">Peripheral membrane protein</topology>
    </subcellularLocation>
</comment>
<keyword evidence="12" id="KW-0472">Membrane</keyword>
<dbReference type="InterPro" id="IPR050476">
    <property type="entry name" value="Insect_CytP450_Detox"/>
</dbReference>
<protein>
    <recommendedName>
        <fullName evidence="17">Cytochrome P450</fullName>
    </recommendedName>
</protein>
<evidence type="ECO:0000256" key="2">
    <source>
        <dbReference type="ARBA" id="ARBA00004174"/>
    </source>
</evidence>
<dbReference type="CDD" id="cd11056">
    <property type="entry name" value="CYP6-like"/>
    <property type="match status" value="1"/>
</dbReference>
<dbReference type="GO" id="GO:0004497">
    <property type="term" value="F:monooxygenase activity"/>
    <property type="evidence" value="ECO:0007669"/>
    <property type="project" value="UniProtKB-KW"/>
</dbReference>
<dbReference type="InterPro" id="IPR002401">
    <property type="entry name" value="Cyt_P450_E_grp-I"/>
</dbReference>
<accession>A0AA38IG93</accession>
<evidence type="ECO:0000256" key="11">
    <source>
        <dbReference type="ARBA" id="ARBA00023033"/>
    </source>
</evidence>
<evidence type="ECO:0000256" key="12">
    <source>
        <dbReference type="ARBA" id="ARBA00023136"/>
    </source>
</evidence>
<dbReference type="GO" id="GO:0005789">
    <property type="term" value="C:endoplasmic reticulum membrane"/>
    <property type="evidence" value="ECO:0007669"/>
    <property type="project" value="UniProtKB-SubCell"/>
</dbReference>
<dbReference type="FunFam" id="1.10.630.10:FF:000042">
    <property type="entry name" value="Cytochrome P450"/>
    <property type="match status" value="1"/>
</dbReference>
<comment type="similarity">
    <text evidence="4 14">Belongs to the cytochrome P450 family.</text>
</comment>
<evidence type="ECO:0000256" key="1">
    <source>
        <dbReference type="ARBA" id="ARBA00001971"/>
    </source>
</evidence>
<dbReference type="GO" id="GO:0020037">
    <property type="term" value="F:heme binding"/>
    <property type="evidence" value="ECO:0007669"/>
    <property type="project" value="InterPro"/>
</dbReference>
<keyword evidence="10 13" id="KW-0408">Iron</keyword>
<sequence length="492" mass="57683">MFLIYLISFLLLLYYLFTKNYNYWESRGVPFEKPFFIFGNFYSIVARKQHIFHRIRDIYNNFKTPYVGIYILNQPTLLVRSPDLLKRILVKDFDKFLNRKIASNEAVDPVATHNLFSARDQIWRNLRAKISPVFSSGKMKMMLPLMKECASDLVVYLEKHNNEEIDVRNMSKKYAVDIISSCAFGINAYCLKEENSKILEVATKLVDFNSFVRSISVFSYFFAHKLVDIFRLTFLDKTSSDYLVNMFNTTIKEREKKKILRHDLIDLLNNLKKNETFDDSYQFDEIKMAAQAILFFTAGNDTTSLTITFTLYELALNKEIQDRLREEIRETFEKHGDFTYEAIQEMTYIDMVFNETLRKYPTITFLNRESATEYTFEETGFTLDKNVSLLIPVAGLHYDPEYFPDPEKFDPERFSEENKQKIIPYTYLPFGDGPRNCIGQRFGVLAHKIALAYVLKDFAFERTEATAVPLELDTAALFIFTKTGPYLKVTKI</sequence>
<dbReference type="InterPro" id="IPR036396">
    <property type="entry name" value="Cyt_P450_sf"/>
</dbReference>
<dbReference type="GO" id="GO:0016705">
    <property type="term" value="F:oxidoreductase activity, acting on paired donors, with incorporation or reduction of molecular oxygen"/>
    <property type="evidence" value="ECO:0007669"/>
    <property type="project" value="InterPro"/>
</dbReference>
<comment type="caution">
    <text evidence="15">The sequence shown here is derived from an EMBL/GenBank/DDBJ whole genome shotgun (WGS) entry which is preliminary data.</text>
</comment>
<evidence type="ECO:0000256" key="13">
    <source>
        <dbReference type="PIRSR" id="PIRSR602401-1"/>
    </source>
</evidence>
<keyword evidence="9 14" id="KW-0560">Oxidoreductase</keyword>
<evidence type="ECO:0000313" key="16">
    <source>
        <dbReference type="Proteomes" id="UP001168821"/>
    </source>
</evidence>
<dbReference type="AlphaFoldDB" id="A0AA38IG93"/>
<comment type="cofactor">
    <cofactor evidence="1 13">
        <name>heme</name>
        <dbReference type="ChEBI" id="CHEBI:30413"/>
    </cofactor>
</comment>
<dbReference type="InterPro" id="IPR017972">
    <property type="entry name" value="Cyt_P450_CS"/>
</dbReference>
<organism evidence="15 16">
    <name type="scientific">Zophobas morio</name>
    <dbReference type="NCBI Taxonomy" id="2755281"/>
    <lineage>
        <taxon>Eukaryota</taxon>
        <taxon>Metazoa</taxon>
        <taxon>Ecdysozoa</taxon>
        <taxon>Arthropoda</taxon>
        <taxon>Hexapoda</taxon>
        <taxon>Insecta</taxon>
        <taxon>Pterygota</taxon>
        <taxon>Neoptera</taxon>
        <taxon>Endopterygota</taxon>
        <taxon>Coleoptera</taxon>
        <taxon>Polyphaga</taxon>
        <taxon>Cucujiformia</taxon>
        <taxon>Tenebrionidae</taxon>
        <taxon>Zophobas</taxon>
    </lineage>
</organism>
<keyword evidence="11 14" id="KW-0503">Monooxygenase</keyword>
<dbReference type="Proteomes" id="UP001168821">
    <property type="component" value="Unassembled WGS sequence"/>
</dbReference>
<dbReference type="InterPro" id="IPR001128">
    <property type="entry name" value="Cyt_P450"/>
</dbReference>
<gene>
    <name evidence="15" type="ORF">Zmor_015259</name>
</gene>
<evidence type="ECO:0000256" key="8">
    <source>
        <dbReference type="ARBA" id="ARBA00022848"/>
    </source>
</evidence>
<evidence type="ECO:0000256" key="3">
    <source>
        <dbReference type="ARBA" id="ARBA00004406"/>
    </source>
</evidence>
<dbReference type="Pfam" id="PF00067">
    <property type="entry name" value="p450"/>
    <property type="match status" value="1"/>
</dbReference>
<evidence type="ECO:0000256" key="7">
    <source>
        <dbReference type="ARBA" id="ARBA00022824"/>
    </source>
</evidence>
<evidence type="ECO:0000256" key="10">
    <source>
        <dbReference type="ARBA" id="ARBA00023004"/>
    </source>
</evidence>
<dbReference type="PANTHER" id="PTHR24292">
    <property type="entry name" value="CYTOCHROME P450"/>
    <property type="match status" value="1"/>
</dbReference>
<dbReference type="PANTHER" id="PTHR24292:SF45">
    <property type="entry name" value="CYTOCHROME P450 6G1-RELATED"/>
    <property type="match status" value="1"/>
</dbReference>
<keyword evidence="8" id="KW-0492">Microsome</keyword>
<dbReference type="PRINTS" id="PR00463">
    <property type="entry name" value="EP450I"/>
</dbReference>
<dbReference type="Gene3D" id="1.10.630.10">
    <property type="entry name" value="Cytochrome P450"/>
    <property type="match status" value="1"/>
</dbReference>
<evidence type="ECO:0000313" key="15">
    <source>
        <dbReference type="EMBL" id="KAJ3656162.1"/>
    </source>
</evidence>
<evidence type="ECO:0000256" key="9">
    <source>
        <dbReference type="ARBA" id="ARBA00023002"/>
    </source>
</evidence>
<proteinExistence type="inferred from homology"/>
<keyword evidence="6 13" id="KW-0479">Metal-binding</keyword>
<dbReference type="PRINTS" id="PR00385">
    <property type="entry name" value="P450"/>
</dbReference>
<evidence type="ECO:0000256" key="5">
    <source>
        <dbReference type="ARBA" id="ARBA00022617"/>
    </source>
</evidence>
<dbReference type="EMBL" id="JALNTZ010000004">
    <property type="protein sequence ID" value="KAJ3656162.1"/>
    <property type="molecule type" value="Genomic_DNA"/>
</dbReference>
<name>A0AA38IG93_9CUCU</name>